<dbReference type="PANTHER" id="PTHR47505">
    <property type="entry name" value="DNA UTILIZATION PROTEIN YHGH"/>
    <property type="match status" value="1"/>
</dbReference>
<name>A0A2T3GDA5_9BIFI</name>
<dbReference type="Proteomes" id="UP000240228">
    <property type="component" value="Unassembled WGS sequence"/>
</dbReference>
<evidence type="ECO:0000256" key="1">
    <source>
        <dbReference type="ARBA" id="ARBA00008007"/>
    </source>
</evidence>
<dbReference type="InterPro" id="IPR000836">
    <property type="entry name" value="PRTase_dom"/>
</dbReference>
<keyword evidence="3" id="KW-0808">Transferase</keyword>
<evidence type="ECO:0000259" key="2">
    <source>
        <dbReference type="Pfam" id="PF00156"/>
    </source>
</evidence>
<accession>A0A2T3GDA5</accession>
<proteinExistence type="inferred from homology"/>
<dbReference type="InterPro" id="IPR051910">
    <property type="entry name" value="ComF/GntX_DNA_util-trans"/>
</dbReference>
<dbReference type="CDD" id="cd06223">
    <property type="entry name" value="PRTases_typeI"/>
    <property type="match status" value="1"/>
</dbReference>
<sequence length="230" mass="23915">MLGLLLPRGCAGCDRPDETLCPACRDLFDRVIALPFPAAVTGYAYAGAVYGGNVRRAILAWKDHGDAECDREFAQCIVALARRALPIEGAVAHDGALLVVPAPSSASSLAERGRRHLMPLAKAIAAYYRSSGLDARVDPALRIAARVVDGKAVETAGADQRASRMGGRLTVRNRSLSRVAGRTVVIVDDIVTTGATMRACAAALETAGARVLAGLALAATPHYDSGPPAS</sequence>
<dbReference type="InterPro" id="IPR029057">
    <property type="entry name" value="PRTase-like"/>
</dbReference>
<keyword evidence="4" id="KW-1185">Reference proteome</keyword>
<dbReference type="Pfam" id="PF00156">
    <property type="entry name" value="Pribosyltran"/>
    <property type="match status" value="1"/>
</dbReference>
<protein>
    <submittedName>
        <fullName evidence="3">Phosphoribosyl transferase</fullName>
    </submittedName>
</protein>
<gene>
    <name evidence="3" type="ORF">CPA40_01135</name>
</gene>
<dbReference type="AlphaFoldDB" id="A0A2T3GDA5"/>
<dbReference type="GO" id="GO:0016740">
    <property type="term" value="F:transferase activity"/>
    <property type="evidence" value="ECO:0007669"/>
    <property type="project" value="UniProtKB-KW"/>
</dbReference>
<dbReference type="PANTHER" id="PTHR47505:SF1">
    <property type="entry name" value="DNA UTILIZATION PROTEIN YHGH"/>
    <property type="match status" value="1"/>
</dbReference>
<reference evidence="3 4" key="2">
    <citation type="submission" date="2018-03" db="EMBL/GenBank/DDBJ databases">
        <title>The comparative genomics of Bifidobacterium callitrichos reflects dietary carbohydrate utilization within the common marmoset gut.</title>
        <authorList>
            <person name="Rani A."/>
        </authorList>
    </citation>
    <scope>NUCLEOTIDE SEQUENCE [LARGE SCALE GENOMIC DNA]</scope>
    <source>
        <strain evidence="3 4">UMA51805</strain>
    </source>
</reference>
<dbReference type="EMBL" id="NWTX01000001">
    <property type="protein sequence ID" value="PST47453.1"/>
    <property type="molecule type" value="Genomic_DNA"/>
</dbReference>
<evidence type="ECO:0000313" key="4">
    <source>
        <dbReference type="Proteomes" id="UP000240228"/>
    </source>
</evidence>
<comment type="similarity">
    <text evidence="1">Belongs to the ComF/GntX family.</text>
</comment>
<dbReference type="SUPFAM" id="SSF53271">
    <property type="entry name" value="PRTase-like"/>
    <property type="match status" value="1"/>
</dbReference>
<evidence type="ECO:0000313" key="3">
    <source>
        <dbReference type="EMBL" id="PST47453.1"/>
    </source>
</evidence>
<feature type="domain" description="Phosphoribosyltransferase" evidence="2">
    <location>
        <begin position="155"/>
        <end position="217"/>
    </location>
</feature>
<reference evidence="4" key="1">
    <citation type="submission" date="2017-09" db="EMBL/GenBank/DDBJ databases">
        <authorList>
            <person name="Sela D.A."/>
            <person name="Albert K."/>
        </authorList>
    </citation>
    <scope>NUCLEOTIDE SEQUENCE [LARGE SCALE GENOMIC DNA]</scope>
    <source>
        <strain evidence="4">UMA51805</strain>
    </source>
</reference>
<organism evidence="3 4">
    <name type="scientific">Bifidobacterium callitrichos</name>
    <dbReference type="NCBI Taxonomy" id="762209"/>
    <lineage>
        <taxon>Bacteria</taxon>
        <taxon>Bacillati</taxon>
        <taxon>Actinomycetota</taxon>
        <taxon>Actinomycetes</taxon>
        <taxon>Bifidobacteriales</taxon>
        <taxon>Bifidobacteriaceae</taxon>
        <taxon>Bifidobacterium</taxon>
    </lineage>
</organism>
<dbReference type="Gene3D" id="3.40.50.2020">
    <property type="match status" value="1"/>
</dbReference>
<comment type="caution">
    <text evidence="3">The sequence shown here is derived from an EMBL/GenBank/DDBJ whole genome shotgun (WGS) entry which is preliminary data.</text>
</comment>